<dbReference type="InterPro" id="IPR011990">
    <property type="entry name" value="TPR-like_helical_dom_sf"/>
</dbReference>
<dbReference type="PROSITE" id="PS51352">
    <property type="entry name" value="THIOREDOXIN_2"/>
    <property type="match status" value="1"/>
</dbReference>
<gene>
    <name evidence="10" type="ORF">BECKSD772D_GA0070982_105919</name>
    <name evidence="9" type="ORF">BECKSD772E_GA0070983_101537</name>
    <name evidence="8" type="ORF">BECKSD772F_GA0070984_101537</name>
</gene>
<evidence type="ECO:0000256" key="3">
    <source>
        <dbReference type="ARBA" id="ARBA00022982"/>
    </source>
</evidence>
<organism evidence="8">
    <name type="scientific">Candidatus Kentrum sp. SD</name>
    <dbReference type="NCBI Taxonomy" id="2126332"/>
    <lineage>
        <taxon>Bacteria</taxon>
        <taxon>Pseudomonadati</taxon>
        <taxon>Pseudomonadota</taxon>
        <taxon>Gammaproteobacteria</taxon>
        <taxon>Candidatus Kentrum</taxon>
    </lineage>
</organism>
<dbReference type="CDD" id="cd02947">
    <property type="entry name" value="TRX_family"/>
    <property type="match status" value="1"/>
</dbReference>
<evidence type="ECO:0000256" key="6">
    <source>
        <dbReference type="NCBIfam" id="TIGR01068"/>
    </source>
</evidence>
<evidence type="ECO:0000256" key="1">
    <source>
        <dbReference type="ARBA" id="ARBA00008987"/>
    </source>
</evidence>
<keyword evidence="5" id="KW-0676">Redox-active center</keyword>
<evidence type="ECO:0000313" key="8">
    <source>
        <dbReference type="EMBL" id="VFK37491.1"/>
    </source>
</evidence>
<evidence type="ECO:0000256" key="4">
    <source>
        <dbReference type="ARBA" id="ARBA00023157"/>
    </source>
</evidence>
<dbReference type="SUPFAM" id="SSF52833">
    <property type="entry name" value="Thioredoxin-like"/>
    <property type="match status" value="1"/>
</dbReference>
<dbReference type="PANTHER" id="PTHR45663:SF11">
    <property type="entry name" value="GEO12009P1"/>
    <property type="match status" value="1"/>
</dbReference>
<dbReference type="Pfam" id="PF00085">
    <property type="entry name" value="Thioredoxin"/>
    <property type="match status" value="1"/>
</dbReference>
<evidence type="ECO:0000313" key="10">
    <source>
        <dbReference type="EMBL" id="VFK79682.1"/>
    </source>
</evidence>
<dbReference type="InterPro" id="IPR036249">
    <property type="entry name" value="Thioredoxin-like_sf"/>
</dbReference>
<dbReference type="NCBIfam" id="TIGR01068">
    <property type="entry name" value="thioredoxin"/>
    <property type="match status" value="1"/>
</dbReference>
<dbReference type="Gene3D" id="1.25.40.10">
    <property type="entry name" value="Tetratricopeptide repeat domain"/>
    <property type="match status" value="2"/>
</dbReference>
<dbReference type="Gene3D" id="3.40.30.10">
    <property type="entry name" value="Glutaredoxin"/>
    <property type="match status" value="1"/>
</dbReference>
<keyword evidence="2" id="KW-0813">Transport</keyword>
<dbReference type="PRINTS" id="PR00421">
    <property type="entry name" value="THIOREDOXIN"/>
</dbReference>
<dbReference type="InterPro" id="IPR005746">
    <property type="entry name" value="Thioredoxin"/>
</dbReference>
<proteinExistence type="inferred from homology"/>
<dbReference type="InterPro" id="IPR017937">
    <property type="entry name" value="Thioredoxin_CS"/>
</dbReference>
<dbReference type="PROSITE" id="PS00194">
    <property type="entry name" value="THIOREDOXIN_1"/>
    <property type="match status" value="1"/>
</dbReference>
<dbReference type="InterPro" id="IPR013766">
    <property type="entry name" value="Thioredoxin_domain"/>
</dbReference>
<evidence type="ECO:0000256" key="2">
    <source>
        <dbReference type="ARBA" id="ARBA00022448"/>
    </source>
</evidence>
<dbReference type="EMBL" id="CAADFU010000015">
    <property type="protein sequence ID" value="VFK42243.1"/>
    <property type="molecule type" value="Genomic_DNA"/>
</dbReference>
<dbReference type="EMBL" id="CAADHB010000059">
    <property type="protein sequence ID" value="VFK79682.1"/>
    <property type="molecule type" value="Genomic_DNA"/>
</dbReference>
<name>A0A450Y7I4_9GAMM</name>
<dbReference type="Pfam" id="PF14561">
    <property type="entry name" value="TPR_20"/>
    <property type="match status" value="1"/>
</dbReference>
<dbReference type="EMBL" id="CAADFR010000015">
    <property type="protein sequence ID" value="VFK37491.1"/>
    <property type="molecule type" value="Genomic_DNA"/>
</dbReference>
<comment type="similarity">
    <text evidence="1">Belongs to the thioredoxin family.</text>
</comment>
<dbReference type="GO" id="GO:0005737">
    <property type="term" value="C:cytoplasm"/>
    <property type="evidence" value="ECO:0007669"/>
    <property type="project" value="TreeGrafter"/>
</dbReference>
<dbReference type="GO" id="GO:0015035">
    <property type="term" value="F:protein-disulfide reductase activity"/>
    <property type="evidence" value="ECO:0007669"/>
    <property type="project" value="UniProtKB-UniRule"/>
</dbReference>
<protein>
    <recommendedName>
        <fullName evidence="6">Thioredoxin</fullName>
    </recommendedName>
</protein>
<reference evidence="8" key="1">
    <citation type="submission" date="2019-02" db="EMBL/GenBank/DDBJ databases">
        <authorList>
            <person name="Gruber-Vodicka R. H."/>
            <person name="Seah K. B. B."/>
        </authorList>
    </citation>
    <scope>NUCLEOTIDE SEQUENCE</scope>
    <source>
        <strain evidence="10">BECK_S127</strain>
        <strain evidence="9">BECK_S1320</strain>
        <strain evidence="8">BECK_S1321</strain>
    </source>
</reference>
<dbReference type="PANTHER" id="PTHR45663">
    <property type="entry name" value="GEO12009P1"/>
    <property type="match status" value="1"/>
</dbReference>
<keyword evidence="4" id="KW-1015">Disulfide bond</keyword>
<sequence length="280" mass="31748">MPTNEGNFSEIVLENSNRVPVLVDFWASWCAPCQMLAPILSGLANEFNGLFILVKVDTDEQRELASQYRIQSLPTVKVFRGGVFVDEFLGAQPEGEIRRILHRHVERESDQVRARSMALHEEDEPGKAIELLQDALISDPTNERVSLDLARLLLEAGRFTEMDGVLRELPSGRQMDFDIMELRIRVKFAHLAEHTPTATELEDKLAEDPGDCEIHYQLGARKVMEGDYDAAMRHFLDIMRKDRGFREDAGRKGLLDVFTLLGNSNPLVGSYRSLISSMLY</sequence>
<dbReference type="Pfam" id="PF14559">
    <property type="entry name" value="TPR_19"/>
    <property type="match status" value="1"/>
</dbReference>
<accession>A0A450Y7I4</accession>
<keyword evidence="3" id="KW-0249">Electron transport</keyword>
<evidence type="ECO:0000256" key="5">
    <source>
        <dbReference type="ARBA" id="ARBA00023284"/>
    </source>
</evidence>
<feature type="domain" description="Thioredoxin" evidence="7">
    <location>
        <begin position="1"/>
        <end position="106"/>
    </location>
</feature>
<evidence type="ECO:0000259" key="7">
    <source>
        <dbReference type="PROSITE" id="PS51352"/>
    </source>
</evidence>
<dbReference type="AlphaFoldDB" id="A0A450Y7I4"/>
<dbReference type="GO" id="GO:0006950">
    <property type="term" value="P:response to stress"/>
    <property type="evidence" value="ECO:0007669"/>
    <property type="project" value="UniProtKB-ARBA"/>
</dbReference>
<dbReference type="SUPFAM" id="SSF48452">
    <property type="entry name" value="TPR-like"/>
    <property type="match status" value="1"/>
</dbReference>
<evidence type="ECO:0000313" key="9">
    <source>
        <dbReference type="EMBL" id="VFK42243.1"/>
    </source>
</evidence>